<dbReference type="PROSITE" id="PS00028">
    <property type="entry name" value="ZINC_FINGER_C2H2_1"/>
    <property type="match status" value="1"/>
</dbReference>
<accession>A0A3G5AIW4</accession>
<name>A0A3G5AIW4_9VIRU</name>
<evidence type="ECO:0000313" key="2">
    <source>
        <dbReference type="EMBL" id="AYV87162.1"/>
    </source>
</evidence>
<dbReference type="InterPro" id="IPR013087">
    <property type="entry name" value="Znf_C2H2_type"/>
</dbReference>
<dbReference type="EMBL" id="MK072536">
    <property type="protein sequence ID" value="AYV87162.1"/>
    <property type="molecule type" value="Genomic_DNA"/>
</dbReference>
<protein>
    <recommendedName>
        <fullName evidence="1">C2H2-type domain-containing protein</fullName>
    </recommendedName>
</protein>
<organism evidence="2">
    <name type="scientific">Sylvanvirus sp</name>
    <dbReference type="NCBI Taxonomy" id="2487774"/>
    <lineage>
        <taxon>Viruses</taxon>
    </lineage>
</organism>
<proteinExistence type="predicted"/>
<evidence type="ECO:0000259" key="1">
    <source>
        <dbReference type="PROSITE" id="PS00028"/>
    </source>
</evidence>
<reference evidence="2" key="1">
    <citation type="submission" date="2018-10" db="EMBL/GenBank/DDBJ databases">
        <title>Hidden diversity of soil giant viruses.</title>
        <authorList>
            <person name="Schulz F."/>
            <person name="Alteio L."/>
            <person name="Goudeau D."/>
            <person name="Ryan E.M."/>
            <person name="Malmstrom R.R."/>
            <person name="Blanchard J."/>
            <person name="Woyke T."/>
        </authorList>
    </citation>
    <scope>NUCLEOTIDE SEQUENCE</scope>
    <source>
        <strain evidence="2">SYV1</strain>
    </source>
</reference>
<feature type="domain" description="C2H2-type" evidence="1">
    <location>
        <begin position="115"/>
        <end position="136"/>
    </location>
</feature>
<sequence>MLLKECCSGEKKEHKKMNRSNLIWFETSSNACENDKNQDFIPFTPVISVPSGPRCRTCDQLIQCIPFHGQCEIQIDHSSSHSTSYLNDNINKNINRHLNTNHNPIQNPNSLSYWCSSTCFNRFSHLNLFNHHVENHQRVSISSNVSK</sequence>
<gene>
    <name evidence="2" type="ORF">Sylvanvirus30_4</name>
</gene>